<dbReference type="AlphaFoldDB" id="A0A811MS45"/>
<name>A0A811MS45_9POAL</name>
<dbReference type="EMBL" id="CAJGYO010000002">
    <property type="protein sequence ID" value="CAD6210068.1"/>
    <property type="molecule type" value="Genomic_DNA"/>
</dbReference>
<accession>A0A811MS45</accession>
<protein>
    <submittedName>
        <fullName evidence="1">Uncharacterized protein</fullName>
    </submittedName>
</protein>
<evidence type="ECO:0000313" key="2">
    <source>
        <dbReference type="Proteomes" id="UP000604825"/>
    </source>
</evidence>
<proteinExistence type="predicted"/>
<keyword evidence="2" id="KW-1185">Reference proteome</keyword>
<evidence type="ECO:0000313" key="1">
    <source>
        <dbReference type="EMBL" id="CAD6210068.1"/>
    </source>
</evidence>
<dbReference type="Proteomes" id="UP000604825">
    <property type="component" value="Unassembled WGS sequence"/>
</dbReference>
<organism evidence="1 2">
    <name type="scientific">Miscanthus lutarioriparius</name>
    <dbReference type="NCBI Taxonomy" id="422564"/>
    <lineage>
        <taxon>Eukaryota</taxon>
        <taxon>Viridiplantae</taxon>
        <taxon>Streptophyta</taxon>
        <taxon>Embryophyta</taxon>
        <taxon>Tracheophyta</taxon>
        <taxon>Spermatophyta</taxon>
        <taxon>Magnoliopsida</taxon>
        <taxon>Liliopsida</taxon>
        <taxon>Poales</taxon>
        <taxon>Poaceae</taxon>
        <taxon>PACMAD clade</taxon>
        <taxon>Panicoideae</taxon>
        <taxon>Andropogonodae</taxon>
        <taxon>Andropogoneae</taxon>
        <taxon>Saccharinae</taxon>
        <taxon>Miscanthus</taxon>
    </lineage>
</organism>
<gene>
    <name evidence="1" type="ORF">NCGR_LOCUS6195</name>
</gene>
<reference evidence="1" key="1">
    <citation type="submission" date="2020-10" db="EMBL/GenBank/DDBJ databases">
        <authorList>
            <person name="Han B."/>
            <person name="Lu T."/>
            <person name="Zhao Q."/>
            <person name="Huang X."/>
            <person name="Zhao Y."/>
        </authorList>
    </citation>
    <scope>NUCLEOTIDE SEQUENCE</scope>
</reference>
<sequence>METYVALHQRGMGWRRQATGYRATSQRWDTGPAAETLPMKLARDLPEFYQETKPEKLEVGARGYGGGAAMSVAVASERGKIGK</sequence>
<comment type="caution">
    <text evidence="1">The sequence shown here is derived from an EMBL/GenBank/DDBJ whole genome shotgun (WGS) entry which is preliminary data.</text>
</comment>